<keyword evidence="3" id="KW-1185">Reference proteome</keyword>
<dbReference type="PANTHER" id="PTHR34847:SF1">
    <property type="entry name" value="NODULATION PROTEIN U"/>
    <property type="match status" value="1"/>
</dbReference>
<evidence type="ECO:0000259" key="1">
    <source>
        <dbReference type="Pfam" id="PF16861"/>
    </source>
</evidence>
<evidence type="ECO:0000313" key="3">
    <source>
        <dbReference type="Proteomes" id="UP001515943"/>
    </source>
</evidence>
<accession>A0ABX1FLC4</accession>
<feature type="domain" description="Carbamoyltransferase C-terminal" evidence="1">
    <location>
        <begin position="29"/>
        <end position="93"/>
    </location>
</feature>
<dbReference type="EMBL" id="VSRL01000094">
    <property type="protein sequence ID" value="NKE59755.1"/>
    <property type="molecule type" value="Genomic_DNA"/>
</dbReference>
<dbReference type="RefSeq" id="WP_167976418.1">
    <property type="nucleotide sequence ID" value="NZ_VSRL01000094.1"/>
</dbReference>
<organism evidence="2 3">
    <name type="scientific">Lentzea indica</name>
    <dbReference type="NCBI Taxonomy" id="2604800"/>
    <lineage>
        <taxon>Bacteria</taxon>
        <taxon>Bacillati</taxon>
        <taxon>Actinomycetota</taxon>
        <taxon>Actinomycetes</taxon>
        <taxon>Pseudonocardiales</taxon>
        <taxon>Pseudonocardiaceae</taxon>
        <taxon>Lentzea</taxon>
    </lineage>
</organism>
<dbReference type="Proteomes" id="UP001515943">
    <property type="component" value="Unassembled WGS sequence"/>
</dbReference>
<dbReference type="Gene3D" id="3.90.870.20">
    <property type="entry name" value="Carbamoyltransferase, C-terminal domain"/>
    <property type="match status" value="1"/>
</dbReference>
<protein>
    <recommendedName>
        <fullName evidence="1">Carbamoyltransferase C-terminal domain-containing protein</fullName>
    </recommendedName>
</protein>
<proteinExistence type="predicted"/>
<dbReference type="InterPro" id="IPR038152">
    <property type="entry name" value="Carbam_trans_C_sf"/>
</dbReference>
<gene>
    <name evidence="2" type="ORF">FXN61_24285</name>
</gene>
<comment type="caution">
    <text evidence="2">The sequence shown here is derived from an EMBL/GenBank/DDBJ whole genome shotgun (WGS) entry which is preliminary data.</text>
</comment>
<evidence type="ECO:0000313" key="2">
    <source>
        <dbReference type="EMBL" id="NKE59755.1"/>
    </source>
</evidence>
<dbReference type="PANTHER" id="PTHR34847">
    <property type="entry name" value="NODULATION PROTEIN U"/>
    <property type="match status" value="1"/>
</dbReference>
<sequence length="98" mass="10431">MGDRPDTTAKLIAVATEFEQPADIVEAAARLLAGGAALGWTQGRSEYGPRALGNRSILADARPGENKRRVNAMIKKREAYRPFAPVVTPEAAGRPSSV</sequence>
<name>A0ABX1FLC4_9PSEU</name>
<dbReference type="InterPro" id="IPR051338">
    <property type="entry name" value="NodU/CmcH_Carbamoyltrnsfr"/>
</dbReference>
<dbReference type="Pfam" id="PF16861">
    <property type="entry name" value="Carbam_trans_C"/>
    <property type="match status" value="1"/>
</dbReference>
<reference evidence="2 3" key="1">
    <citation type="submission" date="2019-08" db="EMBL/GenBank/DDBJ databases">
        <title>Lentzea from Indian Himalayas.</title>
        <authorList>
            <person name="Mandal S."/>
            <person name="Mallick Gupta A."/>
            <person name="Maiti P.K."/>
            <person name="Sarkar J."/>
            <person name="Mandal S."/>
        </authorList>
    </citation>
    <scope>NUCLEOTIDE SEQUENCE [LARGE SCALE GENOMIC DNA]</scope>
    <source>
        <strain evidence="2 3">PSKA42</strain>
    </source>
</reference>
<dbReference type="InterPro" id="IPR031730">
    <property type="entry name" value="Carbam_trans_C"/>
</dbReference>